<keyword evidence="4 6" id="KW-1133">Transmembrane helix</keyword>
<dbReference type="EMBL" id="NPBS01000048">
    <property type="protein sequence ID" value="PAF26055.1"/>
    <property type="molecule type" value="Genomic_DNA"/>
</dbReference>
<keyword evidence="2" id="KW-0813">Transport</keyword>
<keyword evidence="5 6" id="KW-0472">Membrane</keyword>
<dbReference type="GO" id="GO:0022857">
    <property type="term" value="F:transmembrane transporter activity"/>
    <property type="evidence" value="ECO:0007669"/>
    <property type="project" value="InterPro"/>
</dbReference>
<dbReference type="Proteomes" id="UP000216133">
    <property type="component" value="Unassembled WGS sequence"/>
</dbReference>
<dbReference type="SUPFAM" id="SSF103473">
    <property type="entry name" value="MFS general substrate transporter"/>
    <property type="match status" value="1"/>
</dbReference>
<feature type="transmembrane region" description="Helical" evidence="6">
    <location>
        <begin position="72"/>
        <end position="89"/>
    </location>
</feature>
<keyword evidence="3 6" id="KW-0812">Transmembrane</keyword>
<dbReference type="AlphaFoldDB" id="A0A268S0L3"/>
<dbReference type="Pfam" id="PF07690">
    <property type="entry name" value="MFS_1"/>
    <property type="match status" value="1"/>
</dbReference>
<feature type="transmembrane region" description="Helical" evidence="6">
    <location>
        <begin position="352"/>
        <end position="373"/>
    </location>
</feature>
<organism evidence="8 9">
    <name type="scientific">Shouchella clausii</name>
    <name type="common">Alkalihalobacillus clausii</name>
    <dbReference type="NCBI Taxonomy" id="79880"/>
    <lineage>
        <taxon>Bacteria</taxon>
        <taxon>Bacillati</taxon>
        <taxon>Bacillota</taxon>
        <taxon>Bacilli</taxon>
        <taxon>Bacillales</taxon>
        <taxon>Bacillaceae</taxon>
        <taxon>Shouchella</taxon>
    </lineage>
</organism>
<dbReference type="GO" id="GO:0005886">
    <property type="term" value="C:plasma membrane"/>
    <property type="evidence" value="ECO:0007669"/>
    <property type="project" value="UniProtKB-SubCell"/>
</dbReference>
<evidence type="ECO:0000259" key="7">
    <source>
        <dbReference type="PROSITE" id="PS50850"/>
    </source>
</evidence>
<dbReference type="InterPro" id="IPR020846">
    <property type="entry name" value="MFS_dom"/>
</dbReference>
<name>A0A268S0L3_SHOCL</name>
<feature type="transmembrane region" description="Helical" evidence="6">
    <location>
        <begin position="129"/>
        <end position="152"/>
    </location>
</feature>
<dbReference type="PROSITE" id="PS50850">
    <property type="entry name" value="MFS"/>
    <property type="match status" value="1"/>
</dbReference>
<feature type="transmembrane region" description="Helical" evidence="6">
    <location>
        <begin position="292"/>
        <end position="312"/>
    </location>
</feature>
<evidence type="ECO:0000256" key="6">
    <source>
        <dbReference type="SAM" id="Phobius"/>
    </source>
</evidence>
<evidence type="ECO:0000256" key="1">
    <source>
        <dbReference type="ARBA" id="ARBA00004651"/>
    </source>
</evidence>
<feature type="transmembrane region" description="Helical" evidence="6">
    <location>
        <begin position="201"/>
        <end position="223"/>
    </location>
</feature>
<evidence type="ECO:0000256" key="4">
    <source>
        <dbReference type="ARBA" id="ARBA00022989"/>
    </source>
</evidence>
<accession>A0A268S0L3</accession>
<gene>
    <name evidence="8" type="ORF">CHH61_10425</name>
</gene>
<evidence type="ECO:0000256" key="5">
    <source>
        <dbReference type="ARBA" id="ARBA00023136"/>
    </source>
</evidence>
<reference evidence="8 9" key="1">
    <citation type="submission" date="2017-07" db="EMBL/GenBank/DDBJ databases">
        <title>Isolation and whole genome analysis of endospore-forming bacteria from heroin.</title>
        <authorList>
            <person name="Kalinowski J."/>
            <person name="Ahrens B."/>
            <person name="Al-Dilaimi A."/>
            <person name="Winkler A."/>
            <person name="Wibberg D."/>
            <person name="Schleenbecker U."/>
            <person name="Ruckert C."/>
            <person name="Wolfel R."/>
            <person name="Grass G."/>
        </authorList>
    </citation>
    <scope>NUCLEOTIDE SEQUENCE [LARGE SCALE GENOMIC DNA]</scope>
    <source>
        <strain evidence="8 9">7523-2</strain>
    </source>
</reference>
<protein>
    <submittedName>
        <fullName evidence="8">MFS transporter</fullName>
    </submittedName>
</protein>
<feature type="transmembrane region" description="Helical" evidence="6">
    <location>
        <begin position="324"/>
        <end position="346"/>
    </location>
</feature>
<feature type="transmembrane region" description="Helical" evidence="6">
    <location>
        <begin position="158"/>
        <end position="181"/>
    </location>
</feature>
<dbReference type="RefSeq" id="WP_095238836.1">
    <property type="nucleotide sequence ID" value="NZ_CP155469.1"/>
</dbReference>
<dbReference type="InterPro" id="IPR036259">
    <property type="entry name" value="MFS_trans_sf"/>
</dbReference>
<evidence type="ECO:0000256" key="2">
    <source>
        <dbReference type="ARBA" id="ARBA00022448"/>
    </source>
</evidence>
<dbReference type="PANTHER" id="PTHR23523:SF2">
    <property type="entry name" value="2-NITROIMIDAZOLE TRANSPORTER"/>
    <property type="match status" value="1"/>
</dbReference>
<comment type="subcellular location">
    <subcellularLocation>
        <location evidence="1">Cell membrane</location>
        <topology evidence="1">Multi-pass membrane protein</topology>
    </subcellularLocation>
</comment>
<comment type="caution">
    <text evidence="8">The sequence shown here is derived from an EMBL/GenBank/DDBJ whole genome shotgun (WGS) entry which is preliminary data.</text>
</comment>
<dbReference type="PANTHER" id="PTHR23523">
    <property type="match status" value="1"/>
</dbReference>
<feature type="transmembrane region" description="Helical" evidence="6">
    <location>
        <begin position="40"/>
        <end position="60"/>
    </location>
</feature>
<sequence>MRTVYFILALILASLNMRPAITSVAPLLDTIQQQLGMSGLASSLLTTLPVLCMGIFAPFAAKISQKIGLEKAIFLSLLLLTAATAVRGITGSVIVLVGTAFLAGVGIGIAGPLLSGFIKQYFPTRPGLVSIYSVSMAAGAGIAAGLSVPIYNSAGHNWGVALASWAVLGVAALTFWIKLALQKRTEVTAAKARLPLKNKRAILVTLFFALMSSMFYSVTAWIAPIVQDMGYSKSTAAAMLTVFTFIQIPTSMVLPTFVAKFGRLTTVLVGCSMLELAGIGVLLAGFHPLPAAILLGIGAGGLFPLALMLPIVETDSPQEASAWSAMNQGGGYILAAIGPLAVGAIFDTFGSFYPALLAMAGVVVAMAAVQLLLKKHGRAIE</sequence>
<dbReference type="InterPro" id="IPR011701">
    <property type="entry name" value="MFS"/>
</dbReference>
<dbReference type="InterPro" id="IPR052524">
    <property type="entry name" value="MFS_Cyanate_Porter"/>
</dbReference>
<evidence type="ECO:0000313" key="8">
    <source>
        <dbReference type="EMBL" id="PAF26055.1"/>
    </source>
</evidence>
<dbReference type="Gene3D" id="1.20.1250.20">
    <property type="entry name" value="MFS general substrate transporter like domains"/>
    <property type="match status" value="2"/>
</dbReference>
<proteinExistence type="predicted"/>
<feature type="transmembrane region" description="Helical" evidence="6">
    <location>
        <begin position="95"/>
        <end position="117"/>
    </location>
</feature>
<evidence type="ECO:0000313" key="9">
    <source>
        <dbReference type="Proteomes" id="UP000216133"/>
    </source>
</evidence>
<evidence type="ECO:0000256" key="3">
    <source>
        <dbReference type="ARBA" id="ARBA00022692"/>
    </source>
</evidence>
<feature type="domain" description="Major facilitator superfamily (MFS) profile" evidence="7">
    <location>
        <begin position="2"/>
        <end position="378"/>
    </location>
</feature>
<feature type="transmembrane region" description="Helical" evidence="6">
    <location>
        <begin position="235"/>
        <end position="254"/>
    </location>
</feature>
<feature type="transmembrane region" description="Helical" evidence="6">
    <location>
        <begin position="266"/>
        <end position="286"/>
    </location>
</feature>